<evidence type="ECO:0000256" key="4">
    <source>
        <dbReference type="ARBA" id="ARBA00022989"/>
    </source>
</evidence>
<evidence type="ECO:0000313" key="9">
    <source>
        <dbReference type="Proteomes" id="UP000298416"/>
    </source>
</evidence>
<sequence>MGGVRPTAAEVNDDIHLAVAGEKAVDAGAQFVLKSRGSWIHCGYHLSTSIVALTLLGLPFAFGSLGWTAGILCLLIGAMVTFDGISAPAVGAGQGGGVLVY</sequence>
<keyword evidence="4 6" id="KW-1133">Transmembrane helix</keyword>
<gene>
    <name evidence="8" type="ORF">SASPL_134722</name>
</gene>
<keyword evidence="2 6" id="KW-0812">Transmembrane</keyword>
<accession>A0A8X8WYU7</accession>
<comment type="caution">
    <text evidence="8">The sequence shown here is derived from an EMBL/GenBank/DDBJ whole genome shotgun (WGS) entry which is preliminary data.</text>
</comment>
<protein>
    <recommendedName>
        <fullName evidence="7">Amino acid transporter transmembrane domain-containing protein</fullName>
    </recommendedName>
</protein>
<name>A0A8X8WYU7_SALSN</name>
<feature type="transmembrane region" description="Helical" evidence="6">
    <location>
        <begin position="67"/>
        <end position="85"/>
    </location>
</feature>
<dbReference type="GO" id="GO:0016020">
    <property type="term" value="C:membrane"/>
    <property type="evidence" value="ECO:0007669"/>
    <property type="project" value="UniProtKB-SubCell"/>
</dbReference>
<dbReference type="InterPro" id="IPR013057">
    <property type="entry name" value="AA_transpt_TM"/>
</dbReference>
<evidence type="ECO:0000259" key="7">
    <source>
        <dbReference type="Pfam" id="PF01490"/>
    </source>
</evidence>
<reference evidence="8" key="1">
    <citation type="submission" date="2018-01" db="EMBL/GenBank/DDBJ databases">
        <authorList>
            <person name="Mao J.F."/>
        </authorList>
    </citation>
    <scope>NUCLEOTIDE SEQUENCE</scope>
    <source>
        <strain evidence="8">Huo1</strain>
        <tissue evidence="8">Leaf</tissue>
    </source>
</reference>
<comment type="subcellular location">
    <subcellularLocation>
        <location evidence="1">Membrane</location>
    </subcellularLocation>
</comment>
<evidence type="ECO:0000256" key="5">
    <source>
        <dbReference type="ARBA" id="ARBA00023136"/>
    </source>
</evidence>
<keyword evidence="5 6" id="KW-0472">Membrane</keyword>
<reference evidence="8" key="2">
    <citation type="submission" date="2020-08" db="EMBL/GenBank/DDBJ databases">
        <title>Plant Genome Project.</title>
        <authorList>
            <person name="Zhang R.-G."/>
        </authorList>
    </citation>
    <scope>NUCLEOTIDE SEQUENCE</scope>
    <source>
        <strain evidence="8">Huo1</strain>
        <tissue evidence="8">Leaf</tissue>
    </source>
</reference>
<organism evidence="8">
    <name type="scientific">Salvia splendens</name>
    <name type="common">Scarlet sage</name>
    <dbReference type="NCBI Taxonomy" id="180675"/>
    <lineage>
        <taxon>Eukaryota</taxon>
        <taxon>Viridiplantae</taxon>
        <taxon>Streptophyta</taxon>
        <taxon>Embryophyta</taxon>
        <taxon>Tracheophyta</taxon>
        <taxon>Spermatophyta</taxon>
        <taxon>Magnoliopsida</taxon>
        <taxon>eudicotyledons</taxon>
        <taxon>Gunneridae</taxon>
        <taxon>Pentapetalae</taxon>
        <taxon>asterids</taxon>
        <taxon>lamiids</taxon>
        <taxon>Lamiales</taxon>
        <taxon>Lamiaceae</taxon>
        <taxon>Nepetoideae</taxon>
        <taxon>Mentheae</taxon>
        <taxon>Salviinae</taxon>
        <taxon>Salvia</taxon>
        <taxon>Salvia subgen. Calosphace</taxon>
        <taxon>core Calosphace</taxon>
    </lineage>
</organism>
<keyword evidence="3" id="KW-0813">Transport</keyword>
<evidence type="ECO:0000256" key="6">
    <source>
        <dbReference type="SAM" id="Phobius"/>
    </source>
</evidence>
<dbReference type="Proteomes" id="UP000298416">
    <property type="component" value="Unassembled WGS sequence"/>
</dbReference>
<evidence type="ECO:0000256" key="2">
    <source>
        <dbReference type="ARBA" id="ARBA00022692"/>
    </source>
</evidence>
<dbReference type="GO" id="GO:0006865">
    <property type="term" value="P:amino acid transport"/>
    <property type="evidence" value="ECO:0007669"/>
    <property type="project" value="UniProtKB-KW"/>
</dbReference>
<evidence type="ECO:0000256" key="1">
    <source>
        <dbReference type="ARBA" id="ARBA00004370"/>
    </source>
</evidence>
<keyword evidence="9" id="KW-1185">Reference proteome</keyword>
<proteinExistence type="predicted"/>
<dbReference type="EMBL" id="PNBA02000013">
    <property type="protein sequence ID" value="KAG6402526.1"/>
    <property type="molecule type" value="Genomic_DNA"/>
</dbReference>
<dbReference type="AlphaFoldDB" id="A0A8X8WYU7"/>
<dbReference type="Pfam" id="PF01490">
    <property type="entry name" value="Aa_trans"/>
    <property type="match status" value="1"/>
</dbReference>
<feature type="domain" description="Amino acid transporter transmembrane" evidence="7">
    <location>
        <begin position="36"/>
        <end position="82"/>
    </location>
</feature>
<evidence type="ECO:0000256" key="3">
    <source>
        <dbReference type="ARBA" id="ARBA00022970"/>
    </source>
</evidence>
<keyword evidence="3" id="KW-0029">Amino-acid transport</keyword>
<evidence type="ECO:0000313" key="8">
    <source>
        <dbReference type="EMBL" id="KAG6402526.1"/>
    </source>
</evidence>